<feature type="transmembrane region" description="Helical" evidence="7">
    <location>
        <begin position="298"/>
        <end position="325"/>
    </location>
</feature>
<reference evidence="8" key="1">
    <citation type="submission" date="2021-02" db="EMBL/GenBank/DDBJ databases">
        <title>The CRISPR/cas machinery reduction and long-range gene transfer in the hot spring cyanobacterium Synechococcus.</title>
        <authorList>
            <person name="Dvorak P."/>
            <person name="Jahodarova E."/>
            <person name="Hasler P."/>
            <person name="Poulickova A."/>
        </authorList>
    </citation>
    <scope>NUCLEOTIDE SEQUENCE</scope>
    <source>
        <strain evidence="8">Rupite</strain>
    </source>
</reference>
<evidence type="ECO:0000313" key="9">
    <source>
        <dbReference type="Proteomes" id="UP000830835"/>
    </source>
</evidence>
<evidence type="ECO:0000256" key="1">
    <source>
        <dbReference type="ARBA" id="ARBA00004651"/>
    </source>
</evidence>
<dbReference type="PANTHER" id="PTHR43549">
    <property type="entry name" value="MULTIDRUG RESISTANCE PROTEIN YPNP-RELATED"/>
    <property type="match status" value="1"/>
</dbReference>
<dbReference type="InterPro" id="IPR002528">
    <property type="entry name" value="MATE_fam"/>
</dbReference>
<proteinExistence type="predicted"/>
<keyword evidence="2" id="KW-0813">Transport</keyword>
<feature type="transmembrane region" description="Helical" evidence="7">
    <location>
        <begin position="218"/>
        <end position="243"/>
    </location>
</feature>
<feature type="transmembrane region" description="Helical" evidence="7">
    <location>
        <begin position="113"/>
        <end position="134"/>
    </location>
</feature>
<organism evidence="8 9">
    <name type="scientific">Thermostichus vulcanus str. 'Rupite'</name>
    <dbReference type="NCBI Taxonomy" id="2813851"/>
    <lineage>
        <taxon>Bacteria</taxon>
        <taxon>Bacillati</taxon>
        <taxon>Cyanobacteriota</taxon>
        <taxon>Cyanophyceae</taxon>
        <taxon>Thermostichales</taxon>
        <taxon>Thermostichaceae</taxon>
        <taxon>Thermostichus</taxon>
    </lineage>
</organism>
<feature type="transmembrane region" description="Helical" evidence="7">
    <location>
        <begin position="146"/>
        <end position="168"/>
    </location>
</feature>
<keyword evidence="9" id="KW-1185">Reference proteome</keyword>
<dbReference type="Pfam" id="PF01554">
    <property type="entry name" value="MatE"/>
    <property type="match status" value="2"/>
</dbReference>
<comment type="subcellular location">
    <subcellularLocation>
        <location evidence="1">Cell membrane</location>
        <topology evidence="1">Multi-pass membrane protein</topology>
    </subcellularLocation>
</comment>
<sequence length="433" mass="46212">MIWGIFAVMAIELADAYFVGQLGTLELAAMSFTFPVTMVLSNLAIGLGVGASSVIARAIGEGNPQRVQRLTTNSLFLSLLIVVVCVLFGFLTLDPLFTALGAEPDILPLIREYMHIWYLGMVFLVVPMVGNTAIRAAGNSEIPSLIMTLAAITNIGLNPLLIFGLGGFPRLELQGAALATVAARALSLVLALLFLHFRQHMLSLFLPTWEDVRGCWSRILHVGLPAAGTNMVIPISAGIITSLMAGFGPEAVAGFGVASRLELLSLSALAALSTSVAPFIGQNWGAKRYQRVQESLRLSFFFCLGWGILMTVLLGLGSTTIAAQFDSNPEVIEVTASYLRIVPLSYAGTGLLLTVSAAFNALGKPLAAVILSLTRMFLVYIPLAYVGSQWIGVNGVFLAACIANWGVGLGAVWWSRRSEQFRPPILVEQPLSG</sequence>
<feature type="transmembrane region" description="Helical" evidence="7">
    <location>
        <begin position="174"/>
        <end position="197"/>
    </location>
</feature>
<accession>A0ABT0CBJ9</accession>
<keyword evidence="3" id="KW-1003">Cell membrane</keyword>
<feature type="transmembrane region" description="Helical" evidence="7">
    <location>
        <begin position="391"/>
        <end position="414"/>
    </location>
</feature>
<evidence type="ECO:0000256" key="5">
    <source>
        <dbReference type="ARBA" id="ARBA00022989"/>
    </source>
</evidence>
<dbReference type="InterPro" id="IPR048279">
    <property type="entry name" value="MdtK-like"/>
</dbReference>
<evidence type="ECO:0000256" key="6">
    <source>
        <dbReference type="ARBA" id="ARBA00023136"/>
    </source>
</evidence>
<feature type="transmembrane region" description="Helical" evidence="7">
    <location>
        <begin position="75"/>
        <end position="93"/>
    </location>
</feature>
<evidence type="ECO:0000256" key="4">
    <source>
        <dbReference type="ARBA" id="ARBA00022692"/>
    </source>
</evidence>
<feature type="transmembrane region" description="Helical" evidence="7">
    <location>
        <begin position="337"/>
        <end position="359"/>
    </location>
</feature>
<dbReference type="InterPro" id="IPR052031">
    <property type="entry name" value="Membrane_Transporter-Flippase"/>
</dbReference>
<evidence type="ECO:0000256" key="7">
    <source>
        <dbReference type="SAM" id="Phobius"/>
    </source>
</evidence>
<comment type="caution">
    <text evidence="8">The sequence shown here is derived from an EMBL/GenBank/DDBJ whole genome shotgun (WGS) entry which is preliminary data.</text>
</comment>
<evidence type="ECO:0000313" key="8">
    <source>
        <dbReference type="EMBL" id="MCJ2543174.1"/>
    </source>
</evidence>
<protein>
    <submittedName>
        <fullName evidence="8">MATE family efflux transporter</fullName>
    </submittedName>
</protein>
<name>A0ABT0CBJ9_THEVL</name>
<dbReference type="Proteomes" id="UP000830835">
    <property type="component" value="Unassembled WGS sequence"/>
</dbReference>
<feature type="transmembrane region" description="Helical" evidence="7">
    <location>
        <begin position="366"/>
        <end position="385"/>
    </location>
</feature>
<evidence type="ECO:0000256" key="3">
    <source>
        <dbReference type="ARBA" id="ARBA00022475"/>
    </source>
</evidence>
<keyword evidence="5 7" id="KW-1133">Transmembrane helix</keyword>
<dbReference type="PANTHER" id="PTHR43549:SF3">
    <property type="entry name" value="MULTIDRUG RESISTANCE PROTEIN YPNP-RELATED"/>
    <property type="match status" value="1"/>
</dbReference>
<dbReference type="NCBIfam" id="TIGR00797">
    <property type="entry name" value="matE"/>
    <property type="match status" value="1"/>
</dbReference>
<evidence type="ECO:0000256" key="2">
    <source>
        <dbReference type="ARBA" id="ARBA00022448"/>
    </source>
</evidence>
<dbReference type="EMBL" id="JAFIRA010000022">
    <property type="protein sequence ID" value="MCJ2543174.1"/>
    <property type="molecule type" value="Genomic_DNA"/>
</dbReference>
<gene>
    <name evidence="8" type="ORF">JX360_09685</name>
</gene>
<keyword evidence="4 7" id="KW-0812">Transmembrane</keyword>
<keyword evidence="6 7" id="KW-0472">Membrane</keyword>
<feature type="transmembrane region" description="Helical" evidence="7">
    <location>
        <begin position="263"/>
        <end position="286"/>
    </location>
</feature>
<dbReference type="PIRSF" id="PIRSF006603">
    <property type="entry name" value="DinF"/>
    <property type="match status" value="1"/>
</dbReference>
<feature type="transmembrane region" description="Helical" evidence="7">
    <location>
        <begin position="32"/>
        <end position="55"/>
    </location>
</feature>